<dbReference type="PANTHER" id="PTHR12110">
    <property type="entry name" value="HYDROXYPYRUVATE ISOMERASE"/>
    <property type="match status" value="1"/>
</dbReference>
<reference evidence="2 3" key="1">
    <citation type="submission" date="2018-02" db="EMBL/GenBank/DDBJ databases">
        <title>Complete genome sequence of Agrobacterium tumefaciens 1D1609.</title>
        <authorList>
            <person name="Cho S.-T."/>
            <person name="Haryono M."/>
            <person name="Chang H.-H."/>
            <person name="Santos M.N."/>
            <person name="Lai E.-M."/>
            <person name="Kuo C.-H."/>
        </authorList>
    </citation>
    <scope>NUCLEOTIDE SEQUENCE [LARGE SCALE GENOMIC DNA]</scope>
    <source>
        <strain evidence="2 3">1D1609</strain>
    </source>
</reference>
<dbReference type="NCBIfam" id="TIGR04379">
    <property type="entry name" value="myo_inos_iolE"/>
    <property type="match status" value="1"/>
</dbReference>
<dbReference type="Gene3D" id="3.20.20.150">
    <property type="entry name" value="Divalent-metal-dependent TIM barrel enzymes"/>
    <property type="match status" value="1"/>
</dbReference>
<dbReference type="Proteomes" id="UP000237717">
    <property type="component" value="Chromosome II"/>
</dbReference>
<dbReference type="RefSeq" id="WP_104680156.1">
    <property type="nucleotide sequence ID" value="NZ_CP026925.1"/>
</dbReference>
<proteinExistence type="predicted"/>
<dbReference type="Pfam" id="PF01261">
    <property type="entry name" value="AP_endonuc_2"/>
    <property type="match status" value="1"/>
</dbReference>
<dbReference type="PANTHER" id="PTHR12110:SF41">
    <property type="entry name" value="INOSOSE DEHYDRATASE"/>
    <property type="match status" value="1"/>
</dbReference>
<name>A0A2L2LLD0_AGRTU</name>
<dbReference type="InterPro" id="IPR050312">
    <property type="entry name" value="IolE/XylAMocC-like"/>
</dbReference>
<organism evidence="2 3">
    <name type="scientific">Agrobacterium tumefaciens</name>
    <dbReference type="NCBI Taxonomy" id="358"/>
    <lineage>
        <taxon>Bacteria</taxon>
        <taxon>Pseudomonadati</taxon>
        <taxon>Pseudomonadota</taxon>
        <taxon>Alphaproteobacteria</taxon>
        <taxon>Hyphomicrobiales</taxon>
        <taxon>Rhizobiaceae</taxon>
        <taxon>Rhizobium/Agrobacterium group</taxon>
        <taxon>Agrobacterium</taxon>
        <taxon>Agrobacterium tumefaciens complex</taxon>
    </lineage>
</organism>
<dbReference type="InterPro" id="IPR030823">
    <property type="entry name" value="IolE/MocC"/>
</dbReference>
<dbReference type="SUPFAM" id="SSF51658">
    <property type="entry name" value="Xylose isomerase-like"/>
    <property type="match status" value="1"/>
</dbReference>
<evidence type="ECO:0000259" key="1">
    <source>
        <dbReference type="Pfam" id="PF01261"/>
    </source>
</evidence>
<gene>
    <name evidence="2" type="primary">iolE</name>
    <name evidence="2" type="ORF">At1D1609_49990</name>
</gene>
<dbReference type="InterPro" id="IPR036237">
    <property type="entry name" value="Xyl_isomerase-like_sf"/>
</dbReference>
<dbReference type="InterPro" id="IPR013022">
    <property type="entry name" value="Xyl_isomerase-like_TIM-brl"/>
</dbReference>
<feature type="domain" description="Xylose isomerase-like TIM barrel" evidence="1">
    <location>
        <begin position="41"/>
        <end position="288"/>
    </location>
</feature>
<dbReference type="EMBL" id="CP026925">
    <property type="protein sequence ID" value="AVH45038.1"/>
    <property type="molecule type" value="Genomic_DNA"/>
</dbReference>
<evidence type="ECO:0000313" key="2">
    <source>
        <dbReference type="EMBL" id="AVH45038.1"/>
    </source>
</evidence>
<accession>A0A2L2LLD0</accession>
<dbReference type="AlphaFoldDB" id="A0A2L2LLD0"/>
<evidence type="ECO:0000313" key="3">
    <source>
        <dbReference type="Proteomes" id="UP000237717"/>
    </source>
</evidence>
<protein>
    <submittedName>
        <fullName evidence="2">Inosose dehydratase</fullName>
    </submittedName>
</protein>
<sequence length="310" mass="33913">MTNEKLAALPEKVRLAVSPLSWTNDVLEDLGRDIPLETCLNDAAEIGFQGVKLGRKFPRTVEELRPLLTKRGLTLASGWHSGELAERSVNDEMAAVAGHAGLLRAMGCPVLVYGEVAMMAPGSPLDVPMSGRRLMPKSDLPGYAERLTEFGKRLLDDYGLTLAYHHHLMMVAETFDEIAAIMDRAGPEVGLLLDTGHAVAGGFDYARLIERFGDHIVHIHLKDVRGAVMESVRSIDLSFNEGVRSGMFTVPGDGIIDFAPLARFVRDAGYDGWLVVEAEQDPARQPPRPAVTRAFHHILDIFATTESLHA</sequence>